<evidence type="ECO:0000256" key="1">
    <source>
        <dbReference type="SAM" id="Phobius"/>
    </source>
</evidence>
<keyword evidence="3" id="KW-1185">Reference proteome</keyword>
<feature type="transmembrane region" description="Helical" evidence="1">
    <location>
        <begin position="89"/>
        <end position="110"/>
    </location>
</feature>
<sequence length="304" mass="32541">MLSLNAILIIILCLLVFISGVLAYIAFNRKAKEAEKPAPASEASSGFREMLADDIVKFSIVGLIFVSVVVLGVGIFGASNSDAVENSQYVFAALLPLFATWVGTVLAYYFSKQNFEAASKATESLVKLSGQKLRAVPIEEAMIPIDKIVGTVEAPNGDLKEVPIQKVAEAFEDKLPGGRPISRVVILTPGKACVGVLHRGLWSEMRAIDLPSNVTVNFKNDPKNKDKLEKVHDLASESRAPETFGAFITGYVAFARAGGTLADAKMHMENKDGCQDVIVTATGKSTEPVVGWVTNVEIGKALEA</sequence>
<organism evidence="2 3">
    <name type="scientific">Roseibium porphyridii</name>
    <dbReference type="NCBI Taxonomy" id="2866279"/>
    <lineage>
        <taxon>Bacteria</taxon>
        <taxon>Pseudomonadati</taxon>
        <taxon>Pseudomonadota</taxon>
        <taxon>Alphaproteobacteria</taxon>
        <taxon>Hyphomicrobiales</taxon>
        <taxon>Stappiaceae</taxon>
        <taxon>Roseibium</taxon>
    </lineage>
</organism>
<dbReference type="RefSeq" id="WP_265681076.1">
    <property type="nucleotide sequence ID" value="NZ_CP120863.1"/>
</dbReference>
<keyword evidence="1" id="KW-1133">Transmembrane helix</keyword>
<gene>
    <name evidence="2" type="ORF">K1718_20065</name>
</gene>
<dbReference type="EMBL" id="CP120863">
    <property type="protein sequence ID" value="WFE88442.1"/>
    <property type="molecule type" value="Genomic_DNA"/>
</dbReference>
<keyword evidence="1" id="KW-0472">Membrane</keyword>
<accession>A0ABY8F346</accession>
<dbReference type="Proteomes" id="UP001209803">
    <property type="component" value="Chromosome"/>
</dbReference>
<feature type="transmembrane region" description="Helical" evidence="1">
    <location>
        <begin position="6"/>
        <end position="27"/>
    </location>
</feature>
<proteinExistence type="predicted"/>
<evidence type="ECO:0000313" key="2">
    <source>
        <dbReference type="EMBL" id="WFE88442.1"/>
    </source>
</evidence>
<evidence type="ECO:0000313" key="3">
    <source>
        <dbReference type="Proteomes" id="UP001209803"/>
    </source>
</evidence>
<name>A0ABY8F346_9HYPH</name>
<feature type="transmembrane region" description="Helical" evidence="1">
    <location>
        <begin position="55"/>
        <end position="77"/>
    </location>
</feature>
<keyword evidence="1" id="KW-0812">Transmembrane</keyword>
<protein>
    <submittedName>
        <fullName evidence="2">Uncharacterized protein</fullName>
    </submittedName>
</protein>
<reference evidence="2 3" key="1">
    <citation type="submission" date="2023-03" db="EMBL/GenBank/DDBJ databases">
        <title>Roseibium porphyridii sp. nov. and Roseibium rhodosorbium sp. nov. isolated from marine algae, Porphyridium cruentum and Rhodosorus marinus, respectively.</title>
        <authorList>
            <person name="Lee M.W."/>
            <person name="Choi B.J."/>
            <person name="Lee J.K."/>
            <person name="Choi D.G."/>
            <person name="Baek J.H."/>
            <person name="Bayburt H."/>
            <person name="Kim J.M."/>
            <person name="Han D.M."/>
            <person name="Kim K.H."/>
            <person name="Jeon C.O."/>
        </authorList>
    </citation>
    <scope>NUCLEOTIDE SEQUENCE [LARGE SCALE GENOMIC DNA]</scope>
    <source>
        <strain evidence="2 3">KMA01</strain>
    </source>
</reference>